<sequence length="109" mass="12050">MFPTSREGHRSAIERRNLGGHLISCERPLCVHRRRRDRLWRPEPPANLVECTSEDFLPTASPPEQVAGLVFLLGRRGKAGGRKVTVIVGGSGTSRVRRVAPETGGSRLR</sequence>
<protein>
    <submittedName>
        <fullName evidence="1">Uncharacterized protein</fullName>
    </submittedName>
</protein>
<reference evidence="1 2" key="1">
    <citation type="journal article" date="2019" name="Sci. Rep.">
        <title>Orb-weaving spider Araneus ventricosus genome elucidates the spidroin gene catalogue.</title>
        <authorList>
            <person name="Kono N."/>
            <person name="Nakamura H."/>
            <person name="Ohtoshi R."/>
            <person name="Moran D.A.P."/>
            <person name="Shinohara A."/>
            <person name="Yoshida Y."/>
            <person name="Fujiwara M."/>
            <person name="Mori M."/>
            <person name="Tomita M."/>
            <person name="Arakawa K."/>
        </authorList>
    </citation>
    <scope>NUCLEOTIDE SEQUENCE [LARGE SCALE GENOMIC DNA]</scope>
</reference>
<comment type="caution">
    <text evidence="1">The sequence shown here is derived from an EMBL/GenBank/DDBJ whole genome shotgun (WGS) entry which is preliminary data.</text>
</comment>
<accession>A0A4Y2I2L8</accession>
<gene>
    <name evidence="1" type="ORF">AVEN_163095_1</name>
</gene>
<dbReference type="Proteomes" id="UP000499080">
    <property type="component" value="Unassembled WGS sequence"/>
</dbReference>
<keyword evidence="2" id="KW-1185">Reference proteome</keyword>
<dbReference type="EMBL" id="BGPR01002345">
    <property type="protein sequence ID" value="GBM71943.1"/>
    <property type="molecule type" value="Genomic_DNA"/>
</dbReference>
<proteinExistence type="predicted"/>
<evidence type="ECO:0000313" key="1">
    <source>
        <dbReference type="EMBL" id="GBM71943.1"/>
    </source>
</evidence>
<evidence type="ECO:0000313" key="2">
    <source>
        <dbReference type="Proteomes" id="UP000499080"/>
    </source>
</evidence>
<name>A0A4Y2I2L8_ARAVE</name>
<organism evidence="1 2">
    <name type="scientific">Araneus ventricosus</name>
    <name type="common">Orbweaver spider</name>
    <name type="synonym">Epeira ventricosa</name>
    <dbReference type="NCBI Taxonomy" id="182803"/>
    <lineage>
        <taxon>Eukaryota</taxon>
        <taxon>Metazoa</taxon>
        <taxon>Ecdysozoa</taxon>
        <taxon>Arthropoda</taxon>
        <taxon>Chelicerata</taxon>
        <taxon>Arachnida</taxon>
        <taxon>Araneae</taxon>
        <taxon>Araneomorphae</taxon>
        <taxon>Entelegynae</taxon>
        <taxon>Araneoidea</taxon>
        <taxon>Araneidae</taxon>
        <taxon>Araneus</taxon>
    </lineage>
</organism>
<dbReference type="AlphaFoldDB" id="A0A4Y2I2L8"/>